<reference evidence="1" key="1">
    <citation type="submission" date="2023-08" db="EMBL/GenBank/DDBJ databases">
        <title>Black Yeasts Isolated from many extreme environments.</title>
        <authorList>
            <person name="Coleine C."/>
            <person name="Stajich J.E."/>
            <person name="Selbmann L."/>
        </authorList>
    </citation>
    <scope>NUCLEOTIDE SEQUENCE</scope>
    <source>
        <strain evidence="1">CCFEE 5401</strain>
    </source>
</reference>
<dbReference type="PANTHER" id="PTHR31531:SF2">
    <property type="entry name" value="E3 UBIQUITIN-PROTEIN LIGASE E3D"/>
    <property type="match status" value="1"/>
</dbReference>
<protein>
    <recommendedName>
        <fullName evidence="3">Ubiquitin-conjugating enzyme E2C-binding protein</fullName>
    </recommendedName>
</protein>
<dbReference type="Pfam" id="PF09814">
    <property type="entry name" value="HECT_2"/>
    <property type="match status" value="1"/>
</dbReference>
<dbReference type="GO" id="GO:0000151">
    <property type="term" value="C:ubiquitin ligase complex"/>
    <property type="evidence" value="ECO:0007669"/>
    <property type="project" value="TreeGrafter"/>
</dbReference>
<sequence length="422" mass="46094">MQDDAKPVANNHEPSIHLYAEHLQNIRTLSIQASLSGLTNQETYAKLSADGSLLILQHEGQSASIRLPISLGHHSDATLTIPAAPTKDLTFRLKVEERIGEQNVLAVNGVSGDFVVPWMSGDLSTETQILCAECSTVFLAHGKVSQWKDLPSEGWAEMMEFWHCHKPDDPHDHSRNHGSDVANAGRGFAVNSRLATRAGIALLGPLDILLAREDCQHIQTPYNNFYDARNAGVSLALAMPHTTTSRSPQRTNLECQTCHAVVGILDSVTGGYKLHKPQLAVATSVTTLPMKYPQEQWLSCLLLATAESQGVRRLLVHNSPTTDSQTQNLVLHIWLFAPDILMSSSAAKTPEPKRVARILYRPGGPEELGRLGGMRASEGELELETKEWLALGALLKDSAGLLPETARRLGGWNVGLLGRFTR</sequence>
<dbReference type="Proteomes" id="UP001310890">
    <property type="component" value="Unassembled WGS sequence"/>
</dbReference>
<dbReference type="EMBL" id="JAVRRL010000004">
    <property type="protein sequence ID" value="KAK5117645.1"/>
    <property type="molecule type" value="Genomic_DNA"/>
</dbReference>
<evidence type="ECO:0000313" key="1">
    <source>
        <dbReference type="EMBL" id="KAK5117645.1"/>
    </source>
</evidence>
<dbReference type="PANTHER" id="PTHR31531">
    <property type="entry name" value="E3 UBIQUITIN-PROTEIN LIGASE E3D FAMILY MEMBER"/>
    <property type="match status" value="1"/>
</dbReference>
<dbReference type="GO" id="GO:0043161">
    <property type="term" value="P:proteasome-mediated ubiquitin-dependent protein catabolic process"/>
    <property type="evidence" value="ECO:0007669"/>
    <property type="project" value="TreeGrafter"/>
</dbReference>
<dbReference type="GO" id="GO:0000209">
    <property type="term" value="P:protein polyubiquitination"/>
    <property type="evidence" value="ECO:0007669"/>
    <property type="project" value="TreeGrafter"/>
</dbReference>
<dbReference type="AlphaFoldDB" id="A0AAN7YJE3"/>
<dbReference type="GO" id="GO:0030332">
    <property type="term" value="F:cyclin binding"/>
    <property type="evidence" value="ECO:0007669"/>
    <property type="project" value="TreeGrafter"/>
</dbReference>
<accession>A0AAN7YJE3</accession>
<name>A0AAN7YJE3_9PEZI</name>
<dbReference type="GO" id="GO:0006513">
    <property type="term" value="P:protein monoubiquitination"/>
    <property type="evidence" value="ECO:0007669"/>
    <property type="project" value="TreeGrafter"/>
</dbReference>
<dbReference type="GO" id="GO:0005829">
    <property type="term" value="C:cytosol"/>
    <property type="evidence" value="ECO:0007669"/>
    <property type="project" value="TreeGrafter"/>
</dbReference>
<comment type="caution">
    <text evidence="1">The sequence shown here is derived from an EMBL/GenBank/DDBJ whole genome shotgun (WGS) entry which is preliminary data.</text>
</comment>
<proteinExistence type="predicted"/>
<dbReference type="GO" id="GO:0061630">
    <property type="term" value="F:ubiquitin protein ligase activity"/>
    <property type="evidence" value="ECO:0007669"/>
    <property type="project" value="TreeGrafter"/>
</dbReference>
<dbReference type="GO" id="GO:0031624">
    <property type="term" value="F:ubiquitin conjugating enzyme binding"/>
    <property type="evidence" value="ECO:0007669"/>
    <property type="project" value="TreeGrafter"/>
</dbReference>
<gene>
    <name evidence="1" type="ORF">LTR62_005068</name>
</gene>
<evidence type="ECO:0008006" key="3">
    <source>
        <dbReference type="Google" id="ProtNLM"/>
    </source>
</evidence>
<dbReference type="GO" id="GO:0005634">
    <property type="term" value="C:nucleus"/>
    <property type="evidence" value="ECO:0007669"/>
    <property type="project" value="TreeGrafter"/>
</dbReference>
<organism evidence="1 2">
    <name type="scientific">Meristemomyces frigidus</name>
    <dbReference type="NCBI Taxonomy" id="1508187"/>
    <lineage>
        <taxon>Eukaryota</taxon>
        <taxon>Fungi</taxon>
        <taxon>Dikarya</taxon>
        <taxon>Ascomycota</taxon>
        <taxon>Pezizomycotina</taxon>
        <taxon>Dothideomycetes</taxon>
        <taxon>Dothideomycetidae</taxon>
        <taxon>Mycosphaerellales</taxon>
        <taxon>Teratosphaeriaceae</taxon>
        <taxon>Meristemomyces</taxon>
    </lineage>
</organism>
<evidence type="ECO:0000313" key="2">
    <source>
        <dbReference type="Proteomes" id="UP001310890"/>
    </source>
</evidence>
<dbReference type="GO" id="GO:0051865">
    <property type="term" value="P:protein autoubiquitination"/>
    <property type="evidence" value="ECO:0007669"/>
    <property type="project" value="TreeGrafter"/>
</dbReference>
<dbReference type="InterPro" id="IPR019193">
    <property type="entry name" value="UBQ-conj_enz_E2-bd_prot"/>
</dbReference>